<accession>A0A5C3L3P3</accession>
<comment type="function">
    <text evidence="7">Lyase that catalyzes the C1-decarboxylation of 4-hydroxy-3-methoxy-5-(all-trans-polyprenyl)benzoic acid into 2-methoxy-6-(all-trans-polyprenyl)phenol during ubiquinone biosynthesis.</text>
</comment>
<keyword evidence="7" id="KW-0862">Zinc</keyword>
<comment type="subcellular location">
    <subcellularLocation>
        <location evidence="7">Mitochondrion inner membrane</location>
        <topology evidence="7">Peripheral membrane protein</topology>
        <orientation evidence="7">Matrix side</orientation>
    </subcellularLocation>
</comment>
<gene>
    <name evidence="7" type="primary">COQ4</name>
    <name evidence="9" type="ORF">FA15DRAFT_169339</name>
</gene>
<sequence length="288" mass="32469">MSLSRPSSILRRVIASQRPSTLYAVHAGRNRRNVATKPNYEGHIPLNWFENALLTAGAAIVSISDPKRGDMVAALGETTAGPTVSWLRDHMLASTEGRQILKERPRINTSTVDMDKLAQLPDGTFGKAYITWLERCGVTPDTREPVHYIDDPELAYVMQRYRECHDFYHCICNMPVNVESELAIKYFEFANLGLPMTGLAALFGPLRLTGPKRERLFSEAVPWALKCGSSARSLITVYWEKRWEQNIEDMKKELGIWDGPEARWSKPLNEAKEAAERRGSQNTSSQSS</sequence>
<dbReference type="GO" id="GO:0031314">
    <property type="term" value="C:extrinsic component of mitochondrial inner membrane"/>
    <property type="evidence" value="ECO:0007669"/>
    <property type="project" value="UniProtKB-UniRule"/>
</dbReference>
<dbReference type="EMBL" id="ML210164">
    <property type="protein sequence ID" value="TFK27457.1"/>
    <property type="molecule type" value="Genomic_DNA"/>
</dbReference>
<feature type="binding site" evidence="7">
    <location>
        <position position="165"/>
    </location>
    <ligand>
        <name>Zn(2+)</name>
        <dbReference type="ChEBI" id="CHEBI:29105"/>
    </ligand>
</feature>
<evidence type="ECO:0000256" key="8">
    <source>
        <dbReference type="SAM" id="MobiDB-lite"/>
    </source>
</evidence>
<comment type="pathway">
    <text evidence="7">Cofactor biosynthesis; ubiquinone biosynthesis.</text>
</comment>
<dbReference type="GO" id="GO:0120539">
    <property type="term" value="F:4-hydroxy-3-methoxy-5-polyprenylbenzoate decarboxylase activity"/>
    <property type="evidence" value="ECO:0007669"/>
    <property type="project" value="UniProtKB-EC"/>
</dbReference>
<dbReference type="HAMAP" id="MF_03111">
    <property type="entry name" value="Coq4"/>
    <property type="match status" value="1"/>
</dbReference>
<evidence type="ECO:0000256" key="5">
    <source>
        <dbReference type="ARBA" id="ARBA00023239"/>
    </source>
</evidence>
<dbReference type="PANTHER" id="PTHR12922:SF7">
    <property type="entry name" value="UBIQUINONE BIOSYNTHESIS PROTEIN COQ4 HOMOLOG, MITOCHONDRIAL"/>
    <property type="match status" value="1"/>
</dbReference>
<evidence type="ECO:0000256" key="7">
    <source>
        <dbReference type="HAMAP-Rule" id="MF_03111"/>
    </source>
</evidence>
<comment type="subunit">
    <text evidence="7">Component of a multi-subunit COQ enzyme complex, composed of at least COQ3, COQ4, COQ5, COQ6, COQ7 and COQ9.</text>
</comment>
<keyword evidence="4 7" id="KW-0472">Membrane</keyword>
<dbReference type="Pfam" id="PF05019">
    <property type="entry name" value="Coq4"/>
    <property type="match status" value="1"/>
</dbReference>
<protein>
    <recommendedName>
        <fullName evidence="6">4-hydroxy-3-methoxy-5-polyprenylbenzoate decarboxylase</fullName>
    </recommendedName>
</protein>
<dbReference type="InterPro" id="IPR027540">
    <property type="entry name" value="Coq4_euk"/>
</dbReference>
<comment type="catalytic activity">
    <reaction evidence="7">
        <text>a 4-hydroxy-3-methoxy-5-(all-trans-polyprenyl)benzoate + H(+) = a 2-methoxy-6-(all-trans-polyprenyl)phenol + CO2</text>
        <dbReference type="Rhea" id="RHEA:81179"/>
        <dbReference type="Rhea" id="RHEA-COMP:9551"/>
        <dbReference type="Rhea" id="RHEA-COMP:10931"/>
        <dbReference type="ChEBI" id="CHEBI:15378"/>
        <dbReference type="ChEBI" id="CHEBI:16526"/>
        <dbReference type="ChEBI" id="CHEBI:62731"/>
        <dbReference type="ChEBI" id="CHEBI:84443"/>
        <dbReference type="EC" id="4.1.1.130"/>
    </reaction>
</comment>
<feature type="compositionally biased region" description="Basic and acidic residues" evidence="8">
    <location>
        <begin position="268"/>
        <end position="279"/>
    </location>
</feature>
<evidence type="ECO:0000256" key="1">
    <source>
        <dbReference type="ARBA" id="ARBA00022688"/>
    </source>
</evidence>
<dbReference type="AlphaFoldDB" id="A0A5C3L3P3"/>
<reference evidence="9 10" key="1">
    <citation type="journal article" date="2019" name="Nat. Ecol. Evol.">
        <title>Megaphylogeny resolves global patterns of mushroom evolution.</title>
        <authorList>
            <person name="Varga T."/>
            <person name="Krizsan K."/>
            <person name="Foldi C."/>
            <person name="Dima B."/>
            <person name="Sanchez-Garcia M."/>
            <person name="Sanchez-Ramirez S."/>
            <person name="Szollosi G.J."/>
            <person name="Szarkandi J.G."/>
            <person name="Papp V."/>
            <person name="Albert L."/>
            <person name="Andreopoulos W."/>
            <person name="Angelini C."/>
            <person name="Antonin V."/>
            <person name="Barry K.W."/>
            <person name="Bougher N.L."/>
            <person name="Buchanan P."/>
            <person name="Buyck B."/>
            <person name="Bense V."/>
            <person name="Catcheside P."/>
            <person name="Chovatia M."/>
            <person name="Cooper J."/>
            <person name="Damon W."/>
            <person name="Desjardin D."/>
            <person name="Finy P."/>
            <person name="Geml J."/>
            <person name="Haridas S."/>
            <person name="Hughes K."/>
            <person name="Justo A."/>
            <person name="Karasinski D."/>
            <person name="Kautmanova I."/>
            <person name="Kiss B."/>
            <person name="Kocsube S."/>
            <person name="Kotiranta H."/>
            <person name="LaButti K.M."/>
            <person name="Lechner B.E."/>
            <person name="Liimatainen K."/>
            <person name="Lipzen A."/>
            <person name="Lukacs Z."/>
            <person name="Mihaltcheva S."/>
            <person name="Morgado L.N."/>
            <person name="Niskanen T."/>
            <person name="Noordeloos M.E."/>
            <person name="Ohm R.A."/>
            <person name="Ortiz-Santana B."/>
            <person name="Ovrebo C."/>
            <person name="Racz N."/>
            <person name="Riley R."/>
            <person name="Savchenko A."/>
            <person name="Shiryaev A."/>
            <person name="Soop K."/>
            <person name="Spirin V."/>
            <person name="Szebenyi C."/>
            <person name="Tomsovsky M."/>
            <person name="Tulloss R.E."/>
            <person name="Uehling J."/>
            <person name="Grigoriev I.V."/>
            <person name="Vagvolgyi C."/>
            <person name="Papp T."/>
            <person name="Martin F.M."/>
            <person name="Miettinen O."/>
            <person name="Hibbett D.S."/>
            <person name="Nagy L.G."/>
        </authorList>
    </citation>
    <scope>NUCLEOTIDE SEQUENCE [LARGE SCALE GENOMIC DNA]</scope>
    <source>
        <strain evidence="9 10">CBS 121175</strain>
    </source>
</reference>
<feature type="binding site" evidence="7">
    <location>
        <position position="169"/>
    </location>
    <ligand>
        <name>Zn(2+)</name>
        <dbReference type="ChEBI" id="CHEBI:29105"/>
    </ligand>
</feature>
<dbReference type="PANTHER" id="PTHR12922">
    <property type="entry name" value="UBIQUINONE BIOSYNTHESIS PROTEIN"/>
    <property type="match status" value="1"/>
</dbReference>
<evidence type="ECO:0000256" key="6">
    <source>
        <dbReference type="ARBA" id="ARBA00081568"/>
    </source>
</evidence>
<dbReference type="Proteomes" id="UP000307440">
    <property type="component" value="Unassembled WGS sequence"/>
</dbReference>
<evidence type="ECO:0000313" key="9">
    <source>
        <dbReference type="EMBL" id="TFK27457.1"/>
    </source>
</evidence>
<dbReference type="UniPathway" id="UPA00232"/>
<comment type="similarity">
    <text evidence="7">Belongs to the COQ4 family.</text>
</comment>
<dbReference type="OrthoDB" id="4249at2759"/>
<keyword evidence="3 7" id="KW-0496">Mitochondrion</keyword>
<dbReference type="GO" id="GO:0008270">
    <property type="term" value="F:zinc ion binding"/>
    <property type="evidence" value="ECO:0007669"/>
    <property type="project" value="UniProtKB-UniRule"/>
</dbReference>
<feature type="region of interest" description="Disordered" evidence="8">
    <location>
        <begin position="268"/>
        <end position="288"/>
    </location>
</feature>
<name>A0A5C3L3P3_COPMA</name>
<evidence type="ECO:0000256" key="3">
    <source>
        <dbReference type="ARBA" id="ARBA00023128"/>
    </source>
</evidence>
<proteinExistence type="inferred from homology"/>
<keyword evidence="9" id="KW-0830">Ubiquinone</keyword>
<keyword evidence="5 7" id="KW-0456">Lyase</keyword>
<keyword evidence="7" id="KW-0479">Metal-binding</keyword>
<keyword evidence="10" id="KW-1185">Reference proteome</keyword>
<feature type="binding site" evidence="7">
    <location>
        <position position="181"/>
    </location>
    <ligand>
        <name>Zn(2+)</name>
        <dbReference type="ChEBI" id="CHEBI:29105"/>
    </ligand>
</feature>
<keyword evidence="1 7" id="KW-0831">Ubiquinone biosynthesis</keyword>
<evidence type="ECO:0000256" key="4">
    <source>
        <dbReference type="ARBA" id="ARBA00023136"/>
    </source>
</evidence>
<evidence type="ECO:0000256" key="2">
    <source>
        <dbReference type="ARBA" id="ARBA00022792"/>
    </source>
</evidence>
<keyword evidence="2 7" id="KW-0999">Mitochondrion inner membrane</keyword>
<feature type="binding site" evidence="7">
    <location>
        <position position="166"/>
    </location>
    <ligand>
        <name>Zn(2+)</name>
        <dbReference type="ChEBI" id="CHEBI:29105"/>
    </ligand>
</feature>
<dbReference type="STRING" id="230819.A0A5C3L3P3"/>
<dbReference type="InterPro" id="IPR007715">
    <property type="entry name" value="Coq4"/>
</dbReference>
<comment type="cofactor">
    <cofactor evidence="7">
        <name>Zn(2+)</name>
        <dbReference type="ChEBI" id="CHEBI:29105"/>
    </cofactor>
</comment>
<evidence type="ECO:0000313" key="10">
    <source>
        <dbReference type="Proteomes" id="UP000307440"/>
    </source>
</evidence>
<organism evidence="9 10">
    <name type="scientific">Coprinopsis marcescibilis</name>
    <name type="common">Agaric fungus</name>
    <name type="synonym">Psathyrella marcescibilis</name>
    <dbReference type="NCBI Taxonomy" id="230819"/>
    <lineage>
        <taxon>Eukaryota</taxon>
        <taxon>Fungi</taxon>
        <taxon>Dikarya</taxon>
        <taxon>Basidiomycota</taxon>
        <taxon>Agaricomycotina</taxon>
        <taxon>Agaricomycetes</taxon>
        <taxon>Agaricomycetidae</taxon>
        <taxon>Agaricales</taxon>
        <taxon>Agaricineae</taxon>
        <taxon>Psathyrellaceae</taxon>
        <taxon>Coprinopsis</taxon>
    </lineage>
</organism>